<keyword evidence="2" id="KW-0812">Transmembrane</keyword>
<organism evidence="3 4">
    <name type="scientific">Streptomyces caniscabiei</name>
    <dbReference type="NCBI Taxonomy" id="2746961"/>
    <lineage>
        <taxon>Bacteria</taxon>
        <taxon>Bacillati</taxon>
        <taxon>Actinomycetota</taxon>
        <taxon>Actinomycetes</taxon>
        <taxon>Kitasatosporales</taxon>
        <taxon>Streptomycetaceae</taxon>
        <taxon>Streptomyces</taxon>
    </lineage>
</organism>
<feature type="transmembrane region" description="Helical" evidence="2">
    <location>
        <begin position="62"/>
        <end position="82"/>
    </location>
</feature>
<dbReference type="Proteomes" id="UP001282474">
    <property type="component" value="Unassembled WGS sequence"/>
</dbReference>
<name>A0ABU4MZL4_9ACTN</name>
<evidence type="ECO:0000313" key="4">
    <source>
        <dbReference type="Proteomes" id="UP001282474"/>
    </source>
</evidence>
<dbReference type="EMBL" id="JARAWJ010000044">
    <property type="protein sequence ID" value="MDX3042978.1"/>
    <property type="molecule type" value="Genomic_DNA"/>
</dbReference>
<proteinExistence type="predicted"/>
<dbReference type="NCBIfam" id="NF038083">
    <property type="entry name" value="CU044_5270_fam"/>
    <property type="match status" value="1"/>
</dbReference>
<evidence type="ECO:0000313" key="3">
    <source>
        <dbReference type="EMBL" id="MDX3042978.1"/>
    </source>
</evidence>
<keyword evidence="4" id="KW-1185">Reference proteome</keyword>
<evidence type="ECO:0000256" key="1">
    <source>
        <dbReference type="SAM" id="MobiDB-lite"/>
    </source>
</evidence>
<comment type="caution">
    <text evidence="3">The sequence shown here is derived from an EMBL/GenBank/DDBJ whole genome shotgun (WGS) entry which is preliminary data.</text>
</comment>
<feature type="region of interest" description="Disordered" evidence="1">
    <location>
        <begin position="1"/>
        <end position="29"/>
    </location>
</feature>
<gene>
    <name evidence="3" type="ORF">PV383_38245</name>
</gene>
<sequence length="365" mass="39758">MNDNPSPRDEDEPADAGVPTAVERDLPPGRHRVLREQLMREIENGGETPVVRPRTALWRRPAFVGPAAAAALTVAIVVGAAVTQQAAVPLTTHADGSGDRRLGEAKRSDQRAAELLERIAEAAGSRSLPKVRDDQFVYTERNDYHWKMDPEKNDMPCPMTLEGYPYGLREFWSSVDGQHNGLQRERGVDGEVAELSLGKQLPVKNGVSFFREVEDELPTDADGMYRYLYGLKGDERASGAKSADRKALEKASTLLAEQLLPPKVEVALYRAVARIPGLTVYEGSVDAAGRTGISVGLTGNWPEDRGHGPTRHELLFDTRTLAFLAADTVKLDPPADDCDTLAAGDLVSSVAILERTVVDSVTERP</sequence>
<dbReference type="InterPro" id="IPR047789">
    <property type="entry name" value="CU044_5270-like"/>
</dbReference>
<accession>A0ABU4MZL4</accession>
<reference evidence="3 4" key="1">
    <citation type="journal article" date="2023" name="Microb. Genom.">
        <title>Mesoterricola silvestris gen. nov., sp. nov., Mesoterricola sediminis sp. nov., Geothrix oryzae sp. nov., Geothrix edaphica sp. nov., Geothrix rubra sp. nov., and Geothrix limicola sp. nov., six novel members of Acidobacteriota isolated from soils.</title>
        <authorList>
            <person name="Weisberg A.J."/>
            <person name="Pearce E."/>
            <person name="Kramer C.G."/>
            <person name="Chang J.H."/>
            <person name="Clarke C.R."/>
        </authorList>
    </citation>
    <scope>NUCLEOTIDE SEQUENCE [LARGE SCALE GENOMIC DNA]</scope>
    <source>
        <strain evidence="3 4">NE20-4-1</strain>
    </source>
</reference>
<dbReference type="RefSeq" id="WP_193381987.1">
    <property type="nucleotide sequence ID" value="NZ_JABXWF010000041.1"/>
</dbReference>
<protein>
    <submittedName>
        <fullName evidence="3">CU044_5270 family protein</fullName>
    </submittedName>
</protein>
<keyword evidence="2" id="KW-1133">Transmembrane helix</keyword>
<keyword evidence="2" id="KW-0472">Membrane</keyword>
<evidence type="ECO:0000256" key="2">
    <source>
        <dbReference type="SAM" id="Phobius"/>
    </source>
</evidence>